<dbReference type="InterPro" id="IPR036396">
    <property type="entry name" value="Cyt_P450_sf"/>
</dbReference>
<dbReference type="EMBL" id="MU827307">
    <property type="protein sequence ID" value="KAJ7362172.1"/>
    <property type="molecule type" value="Genomic_DNA"/>
</dbReference>
<dbReference type="Pfam" id="PF00067">
    <property type="entry name" value="p450"/>
    <property type="match status" value="1"/>
</dbReference>
<proteinExistence type="inferred from homology"/>
<keyword evidence="4" id="KW-1185">Reference proteome</keyword>
<evidence type="ECO:0000313" key="4">
    <source>
        <dbReference type="Proteomes" id="UP001163046"/>
    </source>
</evidence>
<evidence type="ECO:0000256" key="2">
    <source>
        <dbReference type="SAM" id="Phobius"/>
    </source>
</evidence>
<dbReference type="GO" id="GO:0004497">
    <property type="term" value="F:monooxygenase activity"/>
    <property type="evidence" value="ECO:0007669"/>
    <property type="project" value="InterPro"/>
</dbReference>
<dbReference type="InterPro" id="IPR050196">
    <property type="entry name" value="Cytochrome_P450_Monoox"/>
</dbReference>
<evidence type="ECO:0000256" key="1">
    <source>
        <dbReference type="ARBA" id="ARBA00010617"/>
    </source>
</evidence>
<dbReference type="PANTHER" id="PTHR24291">
    <property type="entry name" value="CYTOCHROME P450 FAMILY 4"/>
    <property type="match status" value="1"/>
</dbReference>
<dbReference type="PANTHER" id="PTHR24291:SF161">
    <property type="entry name" value="CYTOCHROME P450 315A1, MITOCHONDRIAL"/>
    <property type="match status" value="1"/>
</dbReference>
<dbReference type="Gene3D" id="1.10.630.10">
    <property type="entry name" value="Cytochrome P450"/>
    <property type="match status" value="1"/>
</dbReference>
<keyword evidence="2" id="KW-0812">Transmembrane</keyword>
<dbReference type="AlphaFoldDB" id="A0A9W9YQF2"/>
<dbReference type="GO" id="GO:0016705">
    <property type="term" value="F:oxidoreductase activity, acting on paired donors, with incorporation or reduction of molecular oxygen"/>
    <property type="evidence" value="ECO:0007669"/>
    <property type="project" value="InterPro"/>
</dbReference>
<sequence length="370" mass="42769">MGVQNIVTVEDLKEFRYLECVLEAAVSLLAVVVFAAVHSLSNFTLLADLRKLPGPKPHILFVTFYSWTAKPTLCLSSSWKWLEDFYHEGLFCFGLVHLPFSGDLQAIIRRGNTEQHKTYKKVSRLRNSSQVAWNSHGDKWKTRRRLITPTFHFKILDNFIQVIEEQAAILVTHLEEKENRAVFDIRPYIARCTLEIICETAMGSSQMLKTKIALHTSRQMGELFEMRWRSPLMWSDTVYNCTSSGREMNSCLKIVHGFTDKVIDERIDERAAKKTPPEELGTESEREVHLNGRSAWLSSICCWKLMTMEKSHEKESEKKWIRLHLRATTPHPLASRGLCIFLGVTPRFNSECVRRWTLSLVTHLIYLGLL</sequence>
<dbReference type="SUPFAM" id="SSF48264">
    <property type="entry name" value="Cytochrome P450"/>
    <property type="match status" value="1"/>
</dbReference>
<comment type="caution">
    <text evidence="3">The sequence shown here is derived from an EMBL/GenBank/DDBJ whole genome shotgun (WGS) entry which is preliminary data.</text>
</comment>
<name>A0A9W9YQF2_9CNID</name>
<dbReference type="GO" id="GO:0020037">
    <property type="term" value="F:heme binding"/>
    <property type="evidence" value="ECO:0007669"/>
    <property type="project" value="InterPro"/>
</dbReference>
<feature type="transmembrane region" description="Helical" evidence="2">
    <location>
        <begin position="24"/>
        <end position="47"/>
    </location>
</feature>
<dbReference type="InterPro" id="IPR001128">
    <property type="entry name" value="Cyt_P450"/>
</dbReference>
<accession>A0A9W9YQF2</accession>
<reference evidence="3" key="1">
    <citation type="submission" date="2023-01" db="EMBL/GenBank/DDBJ databases">
        <title>Genome assembly of the deep-sea coral Lophelia pertusa.</title>
        <authorList>
            <person name="Herrera S."/>
            <person name="Cordes E."/>
        </authorList>
    </citation>
    <scope>NUCLEOTIDE SEQUENCE</scope>
    <source>
        <strain evidence="3">USNM1676648</strain>
        <tissue evidence="3">Polyp</tissue>
    </source>
</reference>
<keyword evidence="2" id="KW-1133">Transmembrane helix</keyword>
<keyword evidence="2" id="KW-0472">Membrane</keyword>
<comment type="similarity">
    <text evidence="1">Belongs to the cytochrome P450 family.</text>
</comment>
<evidence type="ECO:0000313" key="3">
    <source>
        <dbReference type="EMBL" id="KAJ7362172.1"/>
    </source>
</evidence>
<dbReference type="GO" id="GO:0005506">
    <property type="term" value="F:iron ion binding"/>
    <property type="evidence" value="ECO:0007669"/>
    <property type="project" value="InterPro"/>
</dbReference>
<gene>
    <name evidence="3" type="ORF">OS493_013266</name>
</gene>
<dbReference type="OrthoDB" id="1470350at2759"/>
<evidence type="ECO:0008006" key="5">
    <source>
        <dbReference type="Google" id="ProtNLM"/>
    </source>
</evidence>
<protein>
    <recommendedName>
        <fullName evidence="5">Cytochrome P450</fullName>
    </recommendedName>
</protein>
<organism evidence="3 4">
    <name type="scientific">Desmophyllum pertusum</name>
    <dbReference type="NCBI Taxonomy" id="174260"/>
    <lineage>
        <taxon>Eukaryota</taxon>
        <taxon>Metazoa</taxon>
        <taxon>Cnidaria</taxon>
        <taxon>Anthozoa</taxon>
        <taxon>Hexacorallia</taxon>
        <taxon>Scleractinia</taxon>
        <taxon>Caryophylliina</taxon>
        <taxon>Caryophylliidae</taxon>
        <taxon>Desmophyllum</taxon>
    </lineage>
</organism>
<dbReference type="Proteomes" id="UP001163046">
    <property type="component" value="Unassembled WGS sequence"/>
</dbReference>